<dbReference type="InterPro" id="IPR029028">
    <property type="entry name" value="Alpha/beta_knot_MTases"/>
</dbReference>
<evidence type="ECO:0000256" key="4">
    <source>
        <dbReference type="ARBA" id="ARBA00022679"/>
    </source>
</evidence>
<reference evidence="8" key="1">
    <citation type="submission" date="2020-10" db="EMBL/GenBank/DDBJ databases">
        <authorList>
            <person name="Gilroy R."/>
        </authorList>
    </citation>
    <scope>NUCLEOTIDE SEQUENCE</scope>
    <source>
        <strain evidence="8">2830</strain>
    </source>
</reference>
<comment type="caution">
    <text evidence="7">Lacks conserved residue(s) required for the propagation of feature annotation.</text>
</comment>
<dbReference type="PANTHER" id="PTHR33603:SF1">
    <property type="entry name" value="RIBOSOMAL RNA LARGE SUBUNIT METHYLTRANSFERASE H"/>
    <property type="match status" value="1"/>
</dbReference>
<dbReference type="SUPFAM" id="SSF75217">
    <property type="entry name" value="alpha/beta knot"/>
    <property type="match status" value="1"/>
</dbReference>
<evidence type="ECO:0000256" key="6">
    <source>
        <dbReference type="ARBA" id="ARBA00038303"/>
    </source>
</evidence>
<dbReference type="Proteomes" id="UP000824124">
    <property type="component" value="Unassembled WGS sequence"/>
</dbReference>
<keyword evidence="5 7" id="KW-0949">S-adenosyl-L-methionine</keyword>
<dbReference type="CDD" id="cd18081">
    <property type="entry name" value="RlmH-like"/>
    <property type="match status" value="1"/>
</dbReference>
<organism evidence="8 9">
    <name type="scientific">Candidatus Avidehalobacter gallistercoris</name>
    <dbReference type="NCBI Taxonomy" id="2840694"/>
    <lineage>
        <taxon>Bacteria</taxon>
        <taxon>Bacillati</taxon>
        <taxon>Bacillota</taxon>
        <taxon>Clostridia</taxon>
        <taxon>Eubacteriales</taxon>
        <taxon>Peptococcaceae</taxon>
        <taxon>Peptococcaceae incertae sedis</taxon>
        <taxon>Candidatus Avidehalobacter</taxon>
    </lineage>
</organism>
<feature type="binding site" evidence="7">
    <location>
        <position position="76"/>
    </location>
    <ligand>
        <name>S-adenosyl-L-methionine</name>
        <dbReference type="ChEBI" id="CHEBI:59789"/>
    </ligand>
</feature>
<feature type="binding site" evidence="7">
    <location>
        <position position="108"/>
    </location>
    <ligand>
        <name>S-adenosyl-L-methionine</name>
        <dbReference type="ChEBI" id="CHEBI:59789"/>
    </ligand>
</feature>
<keyword evidence="3 7" id="KW-0489">Methyltransferase</keyword>
<protein>
    <recommendedName>
        <fullName evidence="7">Ribosomal RNA large subunit methyltransferase H</fullName>
        <ecNumber evidence="7">2.1.1.177</ecNumber>
    </recommendedName>
    <alternativeName>
        <fullName evidence="7">23S rRNA (pseudouridine1915-N3)-methyltransferase</fullName>
    </alternativeName>
    <alternativeName>
        <fullName evidence="7">23S rRNA m3Psi1915 methyltransferase</fullName>
    </alternativeName>
    <alternativeName>
        <fullName evidence="7">rRNA (pseudouridine-N3-)-methyltransferase RlmH</fullName>
    </alternativeName>
</protein>
<evidence type="ECO:0000313" key="9">
    <source>
        <dbReference type="Proteomes" id="UP000824124"/>
    </source>
</evidence>
<evidence type="ECO:0000256" key="2">
    <source>
        <dbReference type="ARBA" id="ARBA00022552"/>
    </source>
</evidence>
<evidence type="ECO:0000313" key="8">
    <source>
        <dbReference type="EMBL" id="HIU09723.1"/>
    </source>
</evidence>
<evidence type="ECO:0000256" key="3">
    <source>
        <dbReference type="ARBA" id="ARBA00022603"/>
    </source>
</evidence>
<keyword evidence="2 7" id="KW-0698">rRNA processing</keyword>
<dbReference type="InterPro" id="IPR029026">
    <property type="entry name" value="tRNA_m1G_MTases_N"/>
</dbReference>
<evidence type="ECO:0000256" key="1">
    <source>
        <dbReference type="ARBA" id="ARBA00022490"/>
    </source>
</evidence>
<comment type="catalytic activity">
    <reaction evidence="7">
        <text>pseudouridine(1915) in 23S rRNA + S-adenosyl-L-methionine = N(3)-methylpseudouridine(1915) in 23S rRNA + S-adenosyl-L-homocysteine + H(+)</text>
        <dbReference type="Rhea" id="RHEA:42752"/>
        <dbReference type="Rhea" id="RHEA-COMP:10221"/>
        <dbReference type="Rhea" id="RHEA-COMP:10222"/>
        <dbReference type="ChEBI" id="CHEBI:15378"/>
        <dbReference type="ChEBI" id="CHEBI:57856"/>
        <dbReference type="ChEBI" id="CHEBI:59789"/>
        <dbReference type="ChEBI" id="CHEBI:65314"/>
        <dbReference type="ChEBI" id="CHEBI:74486"/>
        <dbReference type="EC" id="2.1.1.177"/>
    </reaction>
</comment>
<accession>A0A9D1HKS0</accession>
<dbReference type="EMBL" id="DVMH01000003">
    <property type="protein sequence ID" value="HIU09723.1"/>
    <property type="molecule type" value="Genomic_DNA"/>
</dbReference>
<evidence type="ECO:0000256" key="5">
    <source>
        <dbReference type="ARBA" id="ARBA00022691"/>
    </source>
</evidence>
<dbReference type="EC" id="2.1.1.177" evidence="7"/>
<dbReference type="PIRSF" id="PIRSF004505">
    <property type="entry name" value="MT_bac"/>
    <property type="match status" value="1"/>
</dbReference>
<comment type="subcellular location">
    <subcellularLocation>
        <location evidence="7">Cytoplasm</location>
    </subcellularLocation>
</comment>
<comment type="function">
    <text evidence="7">Specifically methylates the pseudouridine at position 1915 (m3Psi1915) in 23S rRNA.</text>
</comment>
<evidence type="ECO:0000256" key="7">
    <source>
        <dbReference type="HAMAP-Rule" id="MF_00658"/>
    </source>
</evidence>
<dbReference type="GO" id="GO:0070038">
    <property type="term" value="F:rRNA (pseudouridine-N3-)-methyltransferase activity"/>
    <property type="evidence" value="ECO:0007669"/>
    <property type="project" value="UniProtKB-UniRule"/>
</dbReference>
<dbReference type="GO" id="GO:0005737">
    <property type="term" value="C:cytoplasm"/>
    <property type="evidence" value="ECO:0007669"/>
    <property type="project" value="UniProtKB-SubCell"/>
</dbReference>
<keyword evidence="1 7" id="KW-0963">Cytoplasm</keyword>
<keyword evidence="4 7" id="KW-0808">Transferase</keyword>
<sequence length="159" mass="17852">MRCRILAVGSIKEKYFTDGIREYLKRLAPVFPVDISEVPDLPAPQSASPADVAQIIAREGERLLSHVPEDALLVALVIKGRELSSEQLAEKLNEWSFSGRRELIFVIGGSCGLAPAVLKRADFKLSFGPATYPHQLMRLILCEQIYRAVKINRHEPYHK</sequence>
<dbReference type="NCBIfam" id="NF000985">
    <property type="entry name" value="PRK00103.1-3"/>
    <property type="match status" value="1"/>
</dbReference>
<proteinExistence type="inferred from homology"/>
<dbReference type="HAMAP" id="MF_00658">
    <property type="entry name" value="23SrRNA_methyltr_H"/>
    <property type="match status" value="1"/>
</dbReference>
<dbReference type="Pfam" id="PF02590">
    <property type="entry name" value="SPOUT_MTase"/>
    <property type="match status" value="1"/>
</dbReference>
<comment type="similarity">
    <text evidence="6 7">Belongs to the RNA methyltransferase RlmH family.</text>
</comment>
<dbReference type="PANTHER" id="PTHR33603">
    <property type="entry name" value="METHYLTRANSFERASE"/>
    <property type="match status" value="1"/>
</dbReference>
<comment type="subunit">
    <text evidence="7">Homodimer.</text>
</comment>
<gene>
    <name evidence="7 8" type="primary">rlmH</name>
    <name evidence="8" type="ORF">IAB00_00490</name>
</gene>
<reference evidence="8" key="2">
    <citation type="journal article" date="2021" name="PeerJ">
        <title>Extensive microbial diversity within the chicken gut microbiome revealed by metagenomics and culture.</title>
        <authorList>
            <person name="Gilroy R."/>
            <person name="Ravi A."/>
            <person name="Getino M."/>
            <person name="Pursley I."/>
            <person name="Horton D.L."/>
            <person name="Alikhan N.F."/>
            <person name="Baker D."/>
            <person name="Gharbi K."/>
            <person name="Hall N."/>
            <person name="Watson M."/>
            <person name="Adriaenssens E.M."/>
            <person name="Foster-Nyarko E."/>
            <person name="Jarju S."/>
            <person name="Secka A."/>
            <person name="Antonio M."/>
            <person name="Oren A."/>
            <person name="Chaudhuri R.R."/>
            <person name="La Ragione R."/>
            <person name="Hildebrand F."/>
            <person name="Pallen M.J."/>
        </authorList>
    </citation>
    <scope>NUCLEOTIDE SEQUENCE</scope>
    <source>
        <strain evidence="8">2830</strain>
    </source>
</reference>
<dbReference type="AlphaFoldDB" id="A0A9D1HKS0"/>
<dbReference type="InterPro" id="IPR003742">
    <property type="entry name" value="RlmH-like"/>
</dbReference>
<name>A0A9D1HKS0_9FIRM</name>
<dbReference type="Gene3D" id="3.40.1280.10">
    <property type="match status" value="1"/>
</dbReference>
<dbReference type="NCBIfam" id="TIGR00246">
    <property type="entry name" value="tRNA_RlmH_YbeA"/>
    <property type="match status" value="1"/>
</dbReference>
<comment type="caution">
    <text evidence="8">The sequence shown here is derived from an EMBL/GenBank/DDBJ whole genome shotgun (WGS) entry which is preliminary data.</text>
</comment>